<evidence type="ECO:0000259" key="7">
    <source>
        <dbReference type="PROSITE" id="PS50979"/>
    </source>
</evidence>
<dbReference type="InterPro" id="IPR041265">
    <property type="entry name" value="PCC_BT"/>
</dbReference>
<protein>
    <recommendedName>
        <fullName evidence="10">Propionyl-CoA carboxylase alpha chain, mitochondrial</fullName>
    </recommendedName>
</protein>
<comment type="caution">
    <text evidence="8">The sequence shown here is derived from an EMBL/GenBank/DDBJ whole genome shotgun (WGS) entry which is preliminary data.</text>
</comment>
<keyword evidence="1" id="KW-0436">Ligase</keyword>
<dbReference type="InterPro" id="IPR011054">
    <property type="entry name" value="Rudment_hybrid_motif"/>
</dbReference>
<keyword evidence="5" id="KW-0092">Biotin</keyword>
<evidence type="ECO:0000256" key="5">
    <source>
        <dbReference type="ARBA" id="ARBA00023267"/>
    </source>
</evidence>
<dbReference type="Pfam" id="PF02785">
    <property type="entry name" value="Biotin_carb_C"/>
    <property type="match status" value="1"/>
</dbReference>
<dbReference type="Gene3D" id="2.40.50.100">
    <property type="match status" value="1"/>
</dbReference>
<sequence>VEHPITEYITGIDLVEEMIRVAAGHPLKLKQQDVPLKGWAIESRVYAEDPEKYLPSIGTLRKYQEPRAETDLQEVRVDSGIVEGSEISIHYDPMISKLCTYGRDRNEAIQNMRRALDTYVIQGVTHNIPLLRDIIDQPDFQSGKLSTNFLAEHYPQGFRGQKLTPTTQHELVTTAALGHAIREIRNSTLSQPASRQSLGPHSVYYPTQTEWQAQVKLPVSAAESEAPAPIPVKVALVDKTFSLTEPNIFEVQVNGESTQRVTVDWPVESPVIKTTTSLADGSSSQEVIVQYIDSLPLGLRLQHHGTHFDVQVLSATQSHLSKYMKEKAPLDLSKVVLSPMPGRVVSINVKVGDVIAEGGELAVVEAMKMQNVLRAPKAGTIKAVHVAANDTVNADEIIIELED</sequence>
<name>A0A9W8ASB8_9FUNG</name>
<evidence type="ECO:0000313" key="9">
    <source>
        <dbReference type="Proteomes" id="UP001150925"/>
    </source>
</evidence>
<keyword evidence="9" id="KW-1185">Reference proteome</keyword>
<dbReference type="FunFam" id="2.40.50.100:FF:000003">
    <property type="entry name" value="Acetyl-CoA carboxylase biotin carboxyl carrier protein"/>
    <property type="match status" value="1"/>
</dbReference>
<evidence type="ECO:0000256" key="1">
    <source>
        <dbReference type="ARBA" id="ARBA00022598"/>
    </source>
</evidence>
<dbReference type="InterPro" id="IPR000089">
    <property type="entry name" value="Biotin_lipoyl"/>
</dbReference>
<evidence type="ECO:0000259" key="6">
    <source>
        <dbReference type="PROSITE" id="PS50968"/>
    </source>
</evidence>
<evidence type="ECO:0000313" key="8">
    <source>
        <dbReference type="EMBL" id="KAJ1967960.1"/>
    </source>
</evidence>
<keyword evidence="3" id="KW-0067">ATP-binding</keyword>
<feature type="non-terminal residue" evidence="8">
    <location>
        <position position="1"/>
    </location>
</feature>
<dbReference type="GO" id="GO:0004658">
    <property type="term" value="F:propionyl-CoA carboxylase activity"/>
    <property type="evidence" value="ECO:0007669"/>
    <property type="project" value="TreeGrafter"/>
</dbReference>
<dbReference type="Gene3D" id="3.30.700.30">
    <property type="match status" value="1"/>
</dbReference>
<dbReference type="Pfam" id="PF18140">
    <property type="entry name" value="PCC_BT"/>
    <property type="match status" value="1"/>
</dbReference>
<evidence type="ECO:0000256" key="2">
    <source>
        <dbReference type="ARBA" id="ARBA00022741"/>
    </source>
</evidence>
<evidence type="ECO:0000256" key="4">
    <source>
        <dbReference type="ARBA" id="ARBA00023098"/>
    </source>
</evidence>
<dbReference type="SUPFAM" id="SSF51230">
    <property type="entry name" value="Single hybrid motif"/>
    <property type="match status" value="1"/>
</dbReference>
<accession>A0A9W8ASB8</accession>
<dbReference type="OrthoDB" id="196847at2759"/>
<dbReference type="PANTHER" id="PTHR18866">
    <property type="entry name" value="CARBOXYLASE:PYRUVATE/ACETYL-COA/PROPIONYL-COA CARBOXYLASE"/>
    <property type="match status" value="1"/>
</dbReference>
<dbReference type="InterPro" id="IPR005482">
    <property type="entry name" value="Biotin_COase_C"/>
</dbReference>
<keyword evidence="4" id="KW-0443">Lipid metabolism</keyword>
<dbReference type="Gene3D" id="3.30.470.20">
    <property type="entry name" value="ATP-grasp fold, B domain"/>
    <property type="match status" value="1"/>
</dbReference>
<organism evidence="8 9">
    <name type="scientific">Dispira parvispora</name>
    <dbReference type="NCBI Taxonomy" id="1520584"/>
    <lineage>
        <taxon>Eukaryota</taxon>
        <taxon>Fungi</taxon>
        <taxon>Fungi incertae sedis</taxon>
        <taxon>Zoopagomycota</taxon>
        <taxon>Kickxellomycotina</taxon>
        <taxon>Dimargaritomycetes</taxon>
        <taxon>Dimargaritales</taxon>
        <taxon>Dimargaritaceae</taxon>
        <taxon>Dispira</taxon>
    </lineage>
</organism>
<dbReference type="GO" id="GO:0005739">
    <property type="term" value="C:mitochondrion"/>
    <property type="evidence" value="ECO:0007669"/>
    <property type="project" value="TreeGrafter"/>
</dbReference>
<feature type="domain" description="Biotin carboxylation" evidence="7">
    <location>
        <begin position="1"/>
        <end position="155"/>
    </location>
</feature>
<dbReference type="GO" id="GO:0006629">
    <property type="term" value="P:lipid metabolic process"/>
    <property type="evidence" value="ECO:0007669"/>
    <property type="project" value="UniProtKB-KW"/>
</dbReference>
<dbReference type="InterPro" id="IPR005479">
    <property type="entry name" value="CPAse_ATP-bd"/>
</dbReference>
<dbReference type="CDD" id="cd06850">
    <property type="entry name" value="biotinyl_domain"/>
    <property type="match status" value="1"/>
</dbReference>
<dbReference type="EMBL" id="JANBPY010000253">
    <property type="protein sequence ID" value="KAJ1967960.1"/>
    <property type="molecule type" value="Genomic_DNA"/>
</dbReference>
<dbReference type="InterPro" id="IPR050856">
    <property type="entry name" value="Biotin_carboxylase_complex"/>
</dbReference>
<feature type="domain" description="Lipoyl-binding" evidence="6">
    <location>
        <begin position="327"/>
        <end position="402"/>
    </location>
</feature>
<dbReference type="PROSITE" id="PS50968">
    <property type="entry name" value="BIOTINYL_LIPOYL"/>
    <property type="match status" value="1"/>
</dbReference>
<evidence type="ECO:0008006" key="10">
    <source>
        <dbReference type="Google" id="ProtNLM"/>
    </source>
</evidence>
<dbReference type="SMART" id="SM00878">
    <property type="entry name" value="Biotin_carb_C"/>
    <property type="match status" value="1"/>
</dbReference>
<dbReference type="Proteomes" id="UP001150925">
    <property type="component" value="Unassembled WGS sequence"/>
</dbReference>
<keyword evidence="2" id="KW-0547">Nucleotide-binding</keyword>
<dbReference type="InterPro" id="IPR011764">
    <property type="entry name" value="Biotin_carboxylation_dom"/>
</dbReference>
<dbReference type="Pfam" id="PF00364">
    <property type="entry name" value="Biotin_lipoyl"/>
    <property type="match status" value="1"/>
</dbReference>
<dbReference type="GO" id="GO:0005524">
    <property type="term" value="F:ATP binding"/>
    <property type="evidence" value="ECO:0007669"/>
    <property type="project" value="UniProtKB-KW"/>
</dbReference>
<dbReference type="InterPro" id="IPR011053">
    <property type="entry name" value="Single_hybrid_motif"/>
</dbReference>
<dbReference type="PROSITE" id="PS50979">
    <property type="entry name" value="BC"/>
    <property type="match status" value="1"/>
</dbReference>
<evidence type="ECO:0000256" key="3">
    <source>
        <dbReference type="ARBA" id="ARBA00022840"/>
    </source>
</evidence>
<dbReference type="SUPFAM" id="SSF51246">
    <property type="entry name" value="Rudiment single hybrid motif"/>
    <property type="match status" value="1"/>
</dbReference>
<gene>
    <name evidence="8" type="ORF">IWQ62_001535</name>
</gene>
<dbReference type="AlphaFoldDB" id="A0A9W8ASB8"/>
<dbReference type="PANTHER" id="PTHR18866:SF33">
    <property type="entry name" value="METHYLCROTONOYL-COA CARBOXYLASE SUBUNIT ALPHA, MITOCHONDRIAL-RELATED"/>
    <property type="match status" value="1"/>
</dbReference>
<reference evidence="8" key="1">
    <citation type="submission" date="2022-07" db="EMBL/GenBank/DDBJ databases">
        <title>Phylogenomic reconstructions and comparative analyses of Kickxellomycotina fungi.</title>
        <authorList>
            <person name="Reynolds N.K."/>
            <person name="Stajich J.E."/>
            <person name="Barry K."/>
            <person name="Grigoriev I.V."/>
            <person name="Crous P."/>
            <person name="Smith M.E."/>
        </authorList>
    </citation>
    <scope>NUCLEOTIDE SEQUENCE</scope>
    <source>
        <strain evidence="8">RSA 1196</strain>
    </source>
</reference>
<dbReference type="Pfam" id="PF02786">
    <property type="entry name" value="CPSase_L_D2"/>
    <property type="match status" value="1"/>
</dbReference>
<proteinExistence type="predicted"/>